<proteinExistence type="predicted"/>
<accession>A0A0U3QK61</accession>
<reference evidence="2 3" key="1">
    <citation type="submission" date="2015-12" db="EMBL/GenBank/DDBJ databases">
        <authorList>
            <person name="Shamseldin A."/>
            <person name="Moawad H."/>
            <person name="Abd El-Rahim W.M."/>
            <person name="Sadowsky M.J."/>
        </authorList>
    </citation>
    <scope>NUCLEOTIDE SEQUENCE [LARGE SCALE GENOMIC DNA]</scope>
    <source>
        <strain evidence="2 3">Ar51</strain>
    </source>
</reference>
<organism evidence="2">
    <name type="scientific">Pseudarthrobacter sulfonivorans</name>
    <dbReference type="NCBI Taxonomy" id="121292"/>
    <lineage>
        <taxon>Bacteria</taxon>
        <taxon>Bacillati</taxon>
        <taxon>Actinomycetota</taxon>
        <taxon>Actinomycetes</taxon>
        <taxon>Micrococcales</taxon>
        <taxon>Micrococcaceae</taxon>
        <taxon>Pseudarthrobacter</taxon>
    </lineage>
</organism>
<keyword evidence="1" id="KW-0472">Membrane</keyword>
<gene>
    <name evidence="2" type="ORF">AU252_12805</name>
</gene>
<dbReference type="RefSeq" id="WP_058931055.1">
    <property type="nucleotide sequence ID" value="NZ_CP013747.1"/>
</dbReference>
<protein>
    <submittedName>
        <fullName evidence="2">Uncharacterized protein</fullName>
    </submittedName>
</protein>
<dbReference type="KEGG" id="psul:AU252_12805"/>
<feature type="transmembrane region" description="Helical" evidence="1">
    <location>
        <begin position="6"/>
        <end position="30"/>
    </location>
</feature>
<evidence type="ECO:0000256" key="1">
    <source>
        <dbReference type="SAM" id="Phobius"/>
    </source>
</evidence>
<feature type="transmembrane region" description="Helical" evidence="1">
    <location>
        <begin position="42"/>
        <end position="59"/>
    </location>
</feature>
<keyword evidence="1" id="KW-1133">Transmembrane helix</keyword>
<sequence>MGWNEGLWALLVLLAAAMMACGLAASFNFIVRSPTHAVGHRLVLLGALAFAATAVWARLRGRPIWGSVLTGLRAVVVGGLAYELPDGLYAHLPKQR</sequence>
<dbReference type="EMBL" id="CP013747">
    <property type="protein sequence ID" value="ALV41931.1"/>
    <property type="molecule type" value="Genomic_DNA"/>
</dbReference>
<evidence type="ECO:0000313" key="3">
    <source>
        <dbReference type="Proteomes" id="UP000065151"/>
    </source>
</evidence>
<dbReference type="Proteomes" id="UP000065151">
    <property type="component" value="Chromosome"/>
</dbReference>
<name>A0A0U3QK61_9MICC</name>
<dbReference type="AlphaFoldDB" id="A0A0U3QK61"/>
<keyword evidence="1" id="KW-0812">Transmembrane</keyword>
<evidence type="ECO:0000313" key="2">
    <source>
        <dbReference type="EMBL" id="ALV41931.1"/>
    </source>
</evidence>